<accession>A0ABP1QSP5</accession>
<proteinExistence type="predicted"/>
<dbReference type="EMBL" id="CAXLJM020000046">
    <property type="protein sequence ID" value="CAL8111262.1"/>
    <property type="molecule type" value="Genomic_DNA"/>
</dbReference>
<keyword evidence="2" id="KW-1185">Reference proteome</keyword>
<reference evidence="1 2" key="1">
    <citation type="submission" date="2024-08" db="EMBL/GenBank/DDBJ databases">
        <authorList>
            <person name="Cucini C."/>
            <person name="Frati F."/>
        </authorList>
    </citation>
    <scope>NUCLEOTIDE SEQUENCE [LARGE SCALE GENOMIC DNA]</scope>
</reference>
<gene>
    <name evidence="1" type="ORF">ODALV1_LOCUS14877</name>
</gene>
<sequence>MVVRGYLLLRWRREQRKKKRSCSIIQEEEFNPQRHHHIPPHPFTSAETRRMSKLFHGRCEL</sequence>
<evidence type="ECO:0000313" key="1">
    <source>
        <dbReference type="EMBL" id="CAL8111262.1"/>
    </source>
</evidence>
<evidence type="ECO:0000313" key="2">
    <source>
        <dbReference type="Proteomes" id="UP001642540"/>
    </source>
</evidence>
<name>A0ABP1QSP5_9HEXA</name>
<dbReference type="Proteomes" id="UP001642540">
    <property type="component" value="Unassembled WGS sequence"/>
</dbReference>
<organism evidence="1 2">
    <name type="scientific">Orchesella dallaii</name>
    <dbReference type="NCBI Taxonomy" id="48710"/>
    <lineage>
        <taxon>Eukaryota</taxon>
        <taxon>Metazoa</taxon>
        <taxon>Ecdysozoa</taxon>
        <taxon>Arthropoda</taxon>
        <taxon>Hexapoda</taxon>
        <taxon>Collembola</taxon>
        <taxon>Entomobryomorpha</taxon>
        <taxon>Entomobryoidea</taxon>
        <taxon>Orchesellidae</taxon>
        <taxon>Orchesellinae</taxon>
        <taxon>Orchesella</taxon>
    </lineage>
</organism>
<comment type="caution">
    <text evidence="1">The sequence shown here is derived from an EMBL/GenBank/DDBJ whole genome shotgun (WGS) entry which is preliminary data.</text>
</comment>
<protein>
    <submittedName>
        <fullName evidence="1">Uncharacterized protein</fullName>
    </submittedName>
</protein>